<feature type="non-terminal residue" evidence="1">
    <location>
        <position position="117"/>
    </location>
</feature>
<evidence type="ECO:0000313" key="2">
    <source>
        <dbReference type="Proteomes" id="UP000266673"/>
    </source>
</evidence>
<comment type="caution">
    <text evidence="1">The sequence shown here is derived from an EMBL/GenBank/DDBJ whole genome shotgun (WGS) entry which is preliminary data.</text>
</comment>
<keyword evidence="2" id="KW-1185">Reference proteome</keyword>
<evidence type="ECO:0000313" key="1">
    <source>
        <dbReference type="EMBL" id="RIB14737.1"/>
    </source>
</evidence>
<proteinExistence type="predicted"/>
<feature type="non-terminal residue" evidence="1">
    <location>
        <position position="1"/>
    </location>
</feature>
<sequence>LFDIHRILPIDWEILFLDHCDNTTSKSEETLSNYKLFKTEKPHCLFAYAVSYAGAVKLLEKLDEPTKLTIDIELANLIQSKEFVSYTLSPPIIVPWNPDKNVLDINSLKNSTIKFAN</sequence>
<dbReference type="EMBL" id="QKWP01000800">
    <property type="protein sequence ID" value="RIB14737.1"/>
    <property type="molecule type" value="Genomic_DNA"/>
</dbReference>
<dbReference type="OrthoDB" id="2341404at2759"/>
<protein>
    <submittedName>
        <fullName evidence="1">Uncharacterized protein</fullName>
    </submittedName>
</protein>
<dbReference type="Proteomes" id="UP000266673">
    <property type="component" value="Unassembled WGS sequence"/>
</dbReference>
<gene>
    <name evidence="1" type="ORF">C2G38_2095005</name>
</gene>
<reference evidence="1 2" key="1">
    <citation type="submission" date="2018-06" db="EMBL/GenBank/DDBJ databases">
        <title>Comparative genomics reveals the genomic features of Rhizophagus irregularis, R. cerebriforme, R. diaphanum and Gigaspora rosea, and their symbiotic lifestyle signature.</title>
        <authorList>
            <person name="Morin E."/>
            <person name="San Clemente H."/>
            <person name="Chen E.C.H."/>
            <person name="De La Providencia I."/>
            <person name="Hainaut M."/>
            <person name="Kuo A."/>
            <person name="Kohler A."/>
            <person name="Murat C."/>
            <person name="Tang N."/>
            <person name="Roy S."/>
            <person name="Loubradou J."/>
            <person name="Henrissat B."/>
            <person name="Grigoriev I.V."/>
            <person name="Corradi N."/>
            <person name="Roux C."/>
            <person name="Martin F.M."/>
        </authorList>
    </citation>
    <scope>NUCLEOTIDE SEQUENCE [LARGE SCALE GENOMIC DNA]</scope>
    <source>
        <strain evidence="1 2">DAOM 194757</strain>
    </source>
</reference>
<dbReference type="AlphaFoldDB" id="A0A397V000"/>
<accession>A0A397V000</accession>
<organism evidence="1 2">
    <name type="scientific">Gigaspora rosea</name>
    <dbReference type="NCBI Taxonomy" id="44941"/>
    <lineage>
        <taxon>Eukaryota</taxon>
        <taxon>Fungi</taxon>
        <taxon>Fungi incertae sedis</taxon>
        <taxon>Mucoromycota</taxon>
        <taxon>Glomeromycotina</taxon>
        <taxon>Glomeromycetes</taxon>
        <taxon>Diversisporales</taxon>
        <taxon>Gigasporaceae</taxon>
        <taxon>Gigaspora</taxon>
    </lineage>
</organism>
<name>A0A397V000_9GLOM</name>